<comment type="caution">
    <text evidence="6">The sequence shown here is derived from an EMBL/GenBank/DDBJ whole genome shotgun (WGS) entry which is preliminary data.</text>
</comment>
<dbReference type="PANTHER" id="PTHR30055">
    <property type="entry name" value="HTH-TYPE TRANSCRIPTIONAL REGULATOR RUTR"/>
    <property type="match status" value="1"/>
</dbReference>
<dbReference type="InterPro" id="IPR009057">
    <property type="entry name" value="Homeodomain-like_sf"/>
</dbReference>
<accession>A0A5B0GLE5</accession>
<name>A0A5B0GLE5_9BURK</name>
<dbReference type="SUPFAM" id="SSF46689">
    <property type="entry name" value="Homeodomain-like"/>
    <property type="match status" value="1"/>
</dbReference>
<evidence type="ECO:0000256" key="3">
    <source>
        <dbReference type="ARBA" id="ARBA00023163"/>
    </source>
</evidence>
<gene>
    <name evidence="6" type="ORF">FVF58_36345</name>
</gene>
<feature type="domain" description="HTH tetR-type" evidence="5">
    <location>
        <begin position="36"/>
        <end position="96"/>
    </location>
</feature>
<evidence type="ECO:0000313" key="7">
    <source>
        <dbReference type="Proteomes" id="UP000325273"/>
    </source>
</evidence>
<evidence type="ECO:0000259" key="5">
    <source>
        <dbReference type="PROSITE" id="PS50977"/>
    </source>
</evidence>
<dbReference type="Gene3D" id="1.10.357.10">
    <property type="entry name" value="Tetracycline Repressor, domain 2"/>
    <property type="match status" value="1"/>
</dbReference>
<evidence type="ECO:0000313" key="6">
    <source>
        <dbReference type="EMBL" id="KAA1003521.1"/>
    </source>
</evidence>
<dbReference type="Pfam" id="PF00440">
    <property type="entry name" value="TetR_N"/>
    <property type="match status" value="1"/>
</dbReference>
<keyword evidence="7" id="KW-1185">Reference proteome</keyword>
<feature type="DNA-binding region" description="H-T-H motif" evidence="4">
    <location>
        <begin position="59"/>
        <end position="78"/>
    </location>
</feature>
<sequence length="238" mass="25951">MVFCFEKIRPSRLFVCLLQNAGPARTNTSRSDAMKCGKREQIAQAALSLFQEQGFTATKMAQIASAAGMTAANLYVYFDSKLAILYEVYRPWLRSRLDTLSAQVRALDGPERRLRQLLVGLWHDIPGADANFANALIDGLAQRHARAGPSSAFLNEVEVAVGTLLRECVGTESAARGSCLDDAMLSRLIWMAFDGFVINRRLGDVRDVEAVASLMAPLMLREAPGYTPMPPAGEGVAP</sequence>
<dbReference type="Proteomes" id="UP000325273">
    <property type="component" value="Unassembled WGS sequence"/>
</dbReference>
<dbReference type="PRINTS" id="PR00455">
    <property type="entry name" value="HTHTETR"/>
</dbReference>
<keyword evidence="1" id="KW-0805">Transcription regulation</keyword>
<dbReference type="AlphaFoldDB" id="A0A5B0GLE5"/>
<reference evidence="6 7" key="1">
    <citation type="submission" date="2019-08" db="EMBL/GenBank/DDBJ databases">
        <title>Paraburkholderia sp. DCY113.</title>
        <authorList>
            <person name="Kang J."/>
        </authorList>
    </citation>
    <scope>NUCLEOTIDE SEQUENCE [LARGE SCALE GENOMIC DNA]</scope>
    <source>
        <strain evidence="6 7">DCY113</strain>
    </source>
</reference>
<evidence type="ECO:0000256" key="4">
    <source>
        <dbReference type="PROSITE-ProRule" id="PRU00335"/>
    </source>
</evidence>
<dbReference type="GO" id="GO:0000976">
    <property type="term" value="F:transcription cis-regulatory region binding"/>
    <property type="evidence" value="ECO:0007669"/>
    <property type="project" value="TreeGrafter"/>
</dbReference>
<keyword evidence="2 4" id="KW-0238">DNA-binding</keyword>
<dbReference type="GO" id="GO:0003700">
    <property type="term" value="F:DNA-binding transcription factor activity"/>
    <property type="evidence" value="ECO:0007669"/>
    <property type="project" value="TreeGrafter"/>
</dbReference>
<evidence type="ECO:0000256" key="2">
    <source>
        <dbReference type="ARBA" id="ARBA00023125"/>
    </source>
</evidence>
<dbReference type="EMBL" id="VTUZ01000035">
    <property type="protein sequence ID" value="KAA1003521.1"/>
    <property type="molecule type" value="Genomic_DNA"/>
</dbReference>
<organism evidence="6 7">
    <name type="scientific">Paraburkholderia panacisoli</name>
    <dbReference type="NCBI Taxonomy" id="2603818"/>
    <lineage>
        <taxon>Bacteria</taxon>
        <taxon>Pseudomonadati</taxon>
        <taxon>Pseudomonadota</taxon>
        <taxon>Betaproteobacteria</taxon>
        <taxon>Burkholderiales</taxon>
        <taxon>Burkholderiaceae</taxon>
        <taxon>Paraburkholderia</taxon>
    </lineage>
</organism>
<evidence type="ECO:0000256" key="1">
    <source>
        <dbReference type="ARBA" id="ARBA00023015"/>
    </source>
</evidence>
<keyword evidence="3" id="KW-0804">Transcription</keyword>
<dbReference type="PANTHER" id="PTHR30055:SF234">
    <property type="entry name" value="HTH-TYPE TRANSCRIPTIONAL REGULATOR BETI"/>
    <property type="match status" value="1"/>
</dbReference>
<dbReference type="InterPro" id="IPR001647">
    <property type="entry name" value="HTH_TetR"/>
</dbReference>
<dbReference type="PROSITE" id="PS50977">
    <property type="entry name" value="HTH_TETR_2"/>
    <property type="match status" value="1"/>
</dbReference>
<proteinExistence type="predicted"/>
<protein>
    <submittedName>
        <fullName evidence="6">TetR/AcrR family transcriptional regulator</fullName>
    </submittedName>
</protein>
<dbReference type="InterPro" id="IPR050109">
    <property type="entry name" value="HTH-type_TetR-like_transc_reg"/>
</dbReference>